<proteinExistence type="predicted"/>
<dbReference type="PROSITE" id="PS52050">
    <property type="entry name" value="WYL"/>
    <property type="match status" value="1"/>
</dbReference>
<accession>A0A2A5CBA7</accession>
<dbReference type="Gene3D" id="3.10.450.620">
    <property type="entry name" value="JHP933, nucleotidyltransferase-like core domain"/>
    <property type="match status" value="1"/>
</dbReference>
<organism evidence="3 4">
    <name type="scientific">SAR86 cluster bacterium</name>
    <dbReference type="NCBI Taxonomy" id="2030880"/>
    <lineage>
        <taxon>Bacteria</taxon>
        <taxon>Pseudomonadati</taxon>
        <taxon>Pseudomonadota</taxon>
        <taxon>Gammaproteobacteria</taxon>
        <taxon>SAR86 cluster</taxon>
    </lineage>
</organism>
<gene>
    <name evidence="3" type="ORF">COA71_08570</name>
</gene>
<evidence type="ECO:0000259" key="2">
    <source>
        <dbReference type="Pfam" id="PF13280"/>
    </source>
</evidence>
<dbReference type="Pfam" id="PF13280">
    <property type="entry name" value="WYL"/>
    <property type="match status" value="1"/>
</dbReference>
<protein>
    <recommendedName>
        <fullName evidence="2">WYL domain-containing protein</fullName>
    </recommendedName>
</protein>
<dbReference type="AlphaFoldDB" id="A0A2A5CBA7"/>
<comment type="caution">
    <text evidence="3">The sequence shown here is derived from an EMBL/GenBank/DDBJ whole genome shotgun (WGS) entry which is preliminary data.</text>
</comment>
<dbReference type="InterPro" id="IPR026881">
    <property type="entry name" value="WYL_dom"/>
</dbReference>
<sequence length="485" mass="54977">MINRDEILTVADETGLTPNVVEKDFVLGWLLAAVNANSALSDAWVFKGGTCLKKCYFETYRFSEDLDFTLKDASQLNEAFLKEQFGSISEWLYEESGIVIPTDRLVFDVYDNPRGSISCEGKVYYESYFASGKRSIPKIKFDLTADEVLVLPPSRQEVFHTYSDLPKDKIYINSYSYPEVFGEKIRALGERGRPRDLYDVINLYRNEQLPSAAVIQDVLAQKCDYKKITLPDYADMEAYKDAMLNNWEPMLAHQLPALPSLDVYWEALPEFFDWLHGRTHQQRAVLEEVASSGELYRPAYGQLGLKTLSGNSLEIIRFAAGNRLCVELDYTDLKGNRSSRVIEPYSLRRAQNGNILLYAVRVEDGEIRAYKINQINDASVTNRIFVPRYQVELSPTGNIAEVSRSTGSSSSLGAPRRSTKVSSIGNRSPRLRTASLASGPTYIYKCPVCDKKFRRKSQNPKLNAHKTKDGWPCAGRTGYYENTIY</sequence>
<dbReference type="Pfam" id="PF08843">
    <property type="entry name" value="AbiEii"/>
    <property type="match status" value="1"/>
</dbReference>
<evidence type="ECO:0000313" key="4">
    <source>
        <dbReference type="Proteomes" id="UP000228987"/>
    </source>
</evidence>
<feature type="region of interest" description="Disordered" evidence="1">
    <location>
        <begin position="400"/>
        <end position="430"/>
    </location>
</feature>
<feature type="domain" description="WYL" evidence="2">
    <location>
        <begin position="313"/>
        <end position="379"/>
    </location>
</feature>
<reference evidence="4" key="1">
    <citation type="submission" date="2017-08" db="EMBL/GenBank/DDBJ databases">
        <title>A dynamic microbial community with high functional redundancy inhabits the cold, oxic subseafloor aquifer.</title>
        <authorList>
            <person name="Tully B.J."/>
            <person name="Wheat C.G."/>
            <person name="Glazer B.T."/>
            <person name="Huber J.A."/>
        </authorList>
    </citation>
    <scope>NUCLEOTIDE SEQUENCE [LARGE SCALE GENOMIC DNA]</scope>
</reference>
<name>A0A2A5CBA7_9GAMM</name>
<evidence type="ECO:0000313" key="3">
    <source>
        <dbReference type="EMBL" id="PCJ41092.1"/>
    </source>
</evidence>
<dbReference type="Proteomes" id="UP000228987">
    <property type="component" value="Unassembled WGS sequence"/>
</dbReference>
<dbReference type="InterPro" id="IPR014942">
    <property type="entry name" value="AbiEii"/>
</dbReference>
<dbReference type="EMBL" id="NVWI01000006">
    <property type="protein sequence ID" value="PCJ41092.1"/>
    <property type="molecule type" value="Genomic_DNA"/>
</dbReference>
<evidence type="ECO:0000256" key="1">
    <source>
        <dbReference type="SAM" id="MobiDB-lite"/>
    </source>
</evidence>